<feature type="compositionally biased region" description="Low complexity" evidence="2">
    <location>
        <begin position="72"/>
        <end position="81"/>
    </location>
</feature>
<evidence type="ECO:0000313" key="3">
    <source>
        <dbReference type="EMBL" id="KAK6295744.1"/>
    </source>
</evidence>
<keyword evidence="4" id="KW-1185">Reference proteome</keyword>
<evidence type="ECO:0008006" key="5">
    <source>
        <dbReference type="Google" id="ProtNLM"/>
    </source>
</evidence>
<dbReference type="PANTHER" id="PTHR21292">
    <property type="entry name" value="EXOCYST COMPLEX COMPONENT SEC6-RELATED"/>
    <property type="match status" value="1"/>
</dbReference>
<comment type="caution">
    <text evidence="3">The sequence shown here is derived from an EMBL/GenBank/DDBJ whole genome shotgun (WGS) entry which is preliminary data.</text>
</comment>
<protein>
    <recommendedName>
        <fullName evidence="5">Exocyst complex component 3-like 2b</fullName>
    </recommendedName>
</protein>
<dbReference type="GO" id="GO:0000145">
    <property type="term" value="C:exocyst"/>
    <property type="evidence" value="ECO:0007669"/>
    <property type="project" value="InterPro"/>
</dbReference>
<dbReference type="PANTHER" id="PTHR21292:SF17">
    <property type="entry name" value="TUMOR NECROSIS FACTOR ALPHA-INDUCED PROTEIN 2 ISOFORM X1"/>
    <property type="match status" value="1"/>
</dbReference>
<sequence length="1004" mass="112806">MSLNLKSSPFEVPSDNEEWAQANSILDGGAPRDRNPFEDEEDENEANEGRRGGSGKSSFKGTLERIRGVSPLKTLGKLGKGLQKKKKGRRSSEGSLLRFAGKCRESLRKESLPNGELCSESEGGDSSSRRLSFMKMVGLGKLKRESMADHSSHEEEMVEVVEEVKPREPLSVLEILQLVTKRDLLLADTHILELEQECNEAAAVALPSSPAGGAVPEDLTSPGSKDGGRRKAKDVELLYEALQKELWAVVRESLRSPTAGPNLGLVVQVLQQEEQADRDWAQGEGALPGGPRPRQLKQRWKEAVAEVANGSLPQRNEAQGGELADYLDRVRTRVVEDLGAAKRNVVPVYPEEYEPFQVYLQSYHQAVARRLQSITDDQLMITDIYSLLDWLYNIYNRDVLGTVSMTTSFNRSQLGPLLPSETVDKLELDCLNSVREKVTTELSQVLDEEEKRWMETLHIEEYQITLARTVIQRLQVDLEQSAAINRNLSSRVAQCSLNGLADFLYSFQRKVEMFHEGLVNMVGDNEDGYVSKTIALVNCCPPFRGFVQRCVQCDPAISEDSARRANTSLDRIVNQGVKVLSDRLYERIRPFFDKLVKRKWLNNTEAYEQIESHIKEHFKKFRRMDSPPYQVLVGEVHRRVLMEYLRSIMRGRIICTSLRMRKRMVGRLRDEGKQIKVLFKDLESSSSWLDSAIPHLSEIILLEDIPSIQMEVGVLVREFPDIRKKHVSAILNIRGMTRQTERQEILNIVKDIENSDTLMRLSRDRALFSEVPVTSEVHCLNLGLSRIAITASSCFSSQRPRRTKRAPERTLQDTGANDSWINNKTFTQSRLIKCLLSRGICVSLLFTLQPLTGEKSEGGGLSLSAPAQPATMEPSLQKPTMSCDSGLVERNIAGADPEGMWDSGAMDPPEEEGRTFMQVLSEKYSPENFPYRRWPGMGVVVVPTLPQGSPMKDRLNLPSVLVLAGCGISHAGEQREIAAFCAHVMELDLSHNKLQDWHEVGGLN</sequence>
<dbReference type="Pfam" id="PF06046">
    <property type="entry name" value="Sec6"/>
    <property type="match status" value="1"/>
</dbReference>
<dbReference type="InterPro" id="IPR042532">
    <property type="entry name" value="EXOC3/Sec6_C"/>
</dbReference>
<comment type="similarity">
    <text evidence="1">Belongs to the SEC6 family.</text>
</comment>
<dbReference type="EMBL" id="JAGTTL010000033">
    <property type="protein sequence ID" value="KAK6295744.1"/>
    <property type="molecule type" value="Genomic_DNA"/>
</dbReference>
<feature type="region of interest" description="Disordered" evidence="2">
    <location>
        <begin position="207"/>
        <end position="230"/>
    </location>
</feature>
<evidence type="ECO:0000313" key="4">
    <source>
        <dbReference type="Proteomes" id="UP001356427"/>
    </source>
</evidence>
<gene>
    <name evidence="3" type="ORF">J4Q44_G00334570</name>
</gene>
<dbReference type="InterPro" id="IPR010326">
    <property type="entry name" value="EXOC3/Sec6"/>
</dbReference>
<evidence type="ECO:0000256" key="2">
    <source>
        <dbReference type="SAM" id="MobiDB-lite"/>
    </source>
</evidence>
<reference evidence="3 4" key="1">
    <citation type="submission" date="2021-04" db="EMBL/GenBank/DDBJ databases">
        <authorList>
            <person name="De Guttry C."/>
            <person name="Zahm M."/>
            <person name="Klopp C."/>
            <person name="Cabau C."/>
            <person name="Louis A."/>
            <person name="Berthelot C."/>
            <person name="Parey E."/>
            <person name="Roest Crollius H."/>
            <person name="Montfort J."/>
            <person name="Robinson-Rechavi M."/>
            <person name="Bucao C."/>
            <person name="Bouchez O."/>
            <person name="Gislard M."/>
            <person name="Lluch J."/>
            <person name="Milhes M."/>
            <person name="Lampietro C."/>
            <person name="Lopez Roques C."/>
            <person name="Donnadieu C."/>
            <person name="Braasch I."/>
            <person name="Desvignes T."/>
            <person name="Postlethwait J."/>
            <person name="Bobe J."/>
            <person name="Wedekind C."/>
            <person name="Guiguen Y."/>
        </authorList>
    </citation>
    <scope>NUCLEOTIDE SEQUENCE [LARGE SCALE GENOMIC DNA]</scope>
    <source>
        <strain evidence="3">Cs_M1</strain>
        <tissue evidence="3">Blood</tissue>
    </source>
</reference>
<dbReference type="Proteomes" id="UP001356427">
    <property type="component" value="Unassembled WGS sequence"/>
</dbReference>
<feature type="region of interest" description="Disordered" evidence="2">
    <location>
        <begin position="1"/>
        <end position="95"/>
    </location>
</feature>
<dbReference type="GO" id="GO:0051601">
    <property type="term" value="P:exocyst localization"/>
    <property type="evidence" value="ECO:0007669"/>
    <property type="project" value="TreeGrafter"/>
</dbReference>
<dbReference type="FunFam" id="1.10.357.70:FF:000003">
    <property type="entry name" value="exocyst complex component 3-like protein 2"/>
    <property type="match status" value="1"/>
</dbReference>
<dbReference type="Gene3D" id="1.10.357.70">
    <property type="entry name" value="Exocyst complex component Sec6, C-terminal domain"/>
    <property type="match status" value="1"/>
</dbReference>
<dbReference type="GO" id="GO:0006887">
    <property type="term" value="P:exocytosis"/>
    <property type="evidence" value="ECO:0007669"/>
    <property type="project" value="InterPro"/>
</dbReference>
<organism evidence="3 4">
    <name type="scientific">Coregonus suidteri</name>
    <dbReference type="NCBI Taxonomy" id="861788"/>
    <lineage>
        <taxon>Eukaryota</taxon>
        <taxon>Metazoa</taxon>
        <taxon>Chordata</taxon>
        <taxon>Craniata</taxon>
        <taxon>Vertebrata</taxon>
        <taxon>Euteleostomi</taxon>
        <taxon>Actinopterygii</taxon>
        <taxon>Neopterygii</taxon>
        <taxon>Teleostei</taxon>
        <taxon>Protacanthopterygii</taxon>
        <taxon>Salmoniformes</taxon>
        <taxon>Salmonidae</taxon>
        <taxon>Coregoninae</taxon>
        <taxon>Coregonus</taxon>
    </lineage>
</organism>
<accession>A0AAN8Q8V3</accession>
<evidence type="ECO:0000256" key="1">
    <source>
        <dbReference type="ARBA" id="ARBA00009447"/>
    </source>
</evidence>
<dbReference type="GO" id="GO:0000149">
    <property type="term" value="F:SNARE binding"/>
    <property type="evidence" value="ECO:0007669"/>
    <property type="project" value="TreeGrafter"/>
</dbReference>
<dbReference type="AlphaFoldDB" id="A0AAN8Q8V3"/>
<proteinExistence type="inferred from homology"/>
<name>A0AAN8Q8V3_9TELE</name>